<keyword evidence="5 8" id="KW-0560">Oxidoreductase</keyword>
<dbReference type="SUPFAM" id="SSF48264">
    <property type="entry name" value="Cytochrome P450"/>
    <property type="match status" value="1"/>
</dbReference>
<sequence length="359" mass="40903">MKFVSLINGKIAKSKDASVVLNVFDYMQVIVLDVIVKTAFDIDVIDVSKGDKDETLLLLNKLMANNDASVTHFIYALPFVKHILNPLVNYVLPNGRKFDAFLRQTVERKIKEIKEQKVQSSQHSSSGESRRVSNEKVIDILVRKYLEGEITLDLIYANSLATLIAGYDTTSLASTYVLWAIAKHPGIQEKLRIDIQLHGTESEYLEMVLKENLRLFPVTANFLMRSPSEDIIVGGRYKILKHSIVTYNYADVHHNAEYWPDPMRFDPERFAPGKTYDKMTFVPFGAGHRVCIGYRLAIKELKLIVTHILRNYRLELVTPQQMERKVKSYFNSQPSESVKVRFCSLASQNGSPLKISSTV</sequence>
<evidence type="ECO:0000256" key="4">
    <source>
        <dbReference type="ARBA" id="ARBA00022723"/>
    </source>
</evidence>
<evidence type="ECO:0000313" key="9">
    <source>
        <dbReference type="EMBL" id="KAG9510838.1"/>
    </source>
</evidence>
<evidence type="ECO:0000256" key="8">
    <source>
        <dbReference type="RuleBase" id="RU000461"/>
    </source>
</evidence>
<dbReference type="PRINTS" id="PR00385">
    <property type="entry name" value="P450"/>
</dbReference>
<proteinExistence type="inferred from homology"/>
<evidence type="ECO:0000256" key="3">
    <source>
        <dbReference type="ARBA" id="ARBA00022617"/>
    </source>
</evidence>
<evidence type="ECO:0000256" key="5">
    <source>
        <dbReference type="ARBA" id="ARBA00023002"/>
    </source>
</evidence>
<dbReference type="InterPro" id="IPR001128">
    <property type="entry name" value="Cyt_P450"/>
</dbReference>
<evidence type="ECO:0000313" key="10">
    <source>
        <dbReference type="Proteomes" id="UP000825002"/>
    </source>
</evidence>
<dbReference type="PROSITE" id="PS00086">
    <property type="entry name" value="CYTOCHROME_P450"/>
    <property type="match status" value="1"/>
</dbReference>
<dbReference type="Pfam" id="PF00067">
    <property type="entry name" value="p450"/>
    <property type="match status" value="1"/>
</dbReference>
<dbReference type="Gene3D" id="1.10.630.10">
    <property type="entry name" value="Cytochrome P450"/>
    <property type="match status" value="1"/>
</dbReference>
<dbReference type="PANTHER" id="PTHR24291">
    <property type="entry name" value="CYTOCHROME P450 FAMILY 4"/>
    <property type="match status" value="1"/>
</dbReference>
<name>A0ABQ7SBP8_9ACAR</name>
<evidence type="ECO:0000256" key="7">
    <source>
        <dbReference type="ARBA" id="ARBA00023033"/>
    </source>
</evidence>
<dbReference type="EMBL" id="JAIFTH010000068">
    <property type="protein sequence ID" value="KAG9510838.1"/>
    <property type="molecule type" value="Genomic_DNA"/>
</dbReference>
<keyword evidence="4 8" id="KW-0479">Metal-binding</keyword>
<protein>
    <submittedName>
        <fullName evidence="9">Cytochrome P450 3A31</fullName>
    </submittedName>
</protein>
<dbReference type="InterPro" id="IPR050196">
    <property type="entry name" value="Cytochrome_P450_Monoox"/>
</dbReference>
<organism evidence="9 10">
    <name type="scientific">Fragariocoptes setiger</name>
    <dbReference type="NCBI Taxonomy" id="1670756"/>
    <lineage>
        <taxon>Eukaryota</taxon>
        <taxon>Metazoa</taxon>
        <taxon>Ecdysozoa</taxon>
        <taxon>Arthropoda</taxon>
        <taxon>Chelicerata</taxon>
        <taxon>Arachnida</taxon>
        <taxon>Acari</taxon>
        <taxon>Acariformes</taxon>
        <taxon>Trombidiformes</taxon>
        <taxon>Prostigmata</taxon>
        <taxon>Eupodina</taxon>
        <taxon>Eriophyoidea</taxon>
        <taxon>Phytoptidae</taxon>
        <taxon>Fragariocoptes</taxon>
    </lineage>
</organism>
<dbReference type="Proteomes" id="UP000825002">
    <property type="component" value="Unassembled WGS sequence"/>
</dbReference>
<dbReference type="InterPro" id="IPR036396">
    <property type="entry name" value="Cyt_P450_sf"/>
</dbReference>
<reference evidence="9 10" key="1">
    <citation type="submission" date="2020-10" db="EMBL/GenBank/DDBJ databases">
        <authorList>
            <person name="Klimov P.B."/>
            <person name="Dyachkov S.M."/>
            <person name="Chetverikov P.E."/>
        </authorList>
    </citation>
    <scope>NUCLEOTIDE SEQUENCE [LARGE SCALE GENOMIC DNA]</scope>
    <source>
        <strain evidence="9">BMOC 18-1129-001#AD2665</strain>
        <tissue evidence="9">Entire mites</tissue>
    </source>
</reference>
<evidence type="ECO:0000256" key="2">
    <source>
        <dbReference type="ARBA" id="ARBA00010617"/>
    </source>
</evidence>
<comment type="similarity">
    <text evidence="2 8">Belongs to the cytochrome P450 family.</text>
</comment>
<dbReference type="PANTHER" id="PTHR24291:SF50">
    <property type="entry name" value="BIFUNCTIONAL ALBAFLAVENONE MONOOXYGENASE_TERPENE SYNTHASE"/>
    <property type="match status" value="1"/>
</dbReference>
<evidence type="ECO:0000256" key="1">
    <source>
        <dbReference type="ARBA" id="ARBA00001971"/>
    </source>
</evidence>
<comment type="caution">
    <text evidence="9">The sequence shown here is derived from an EMBL/GenBank/DDBJ whole genome shotgun (WGS) entry which is preliminary data.</text>
</comment>
<dbReference type="InterPro" id="IPR002401">
    <property type="entry name" value="Cyt_P450_E_grp-I"/>
</dbReference>
<accession>A0ABQ7SBP8</accession>
<dbReference type="PRINTS" id="PR00463">
    <property type="entry name" value="EP450I"/>
</dbReference>
<keyword evidence="6 8" id="KW-0408">Iron</keyword>
<keyword evidence="3 8" id="KW-0349">Heme</keyword>
<gene>
    <name evidence="9" type="primary">CYP3A31</name>
    <name evidence="9" type="ORF">GZH46_00605</name>
</gene>
<comment type="cofactor">
    <cofactor evidence="1">
        <name>heme</name>
        <dbReference type="ChEBI" id="CHEBI:30413"/>
    </cofactor>
</comment>
<keyword evidence="7 8" id="KW-0503">Monooxygenase</keyword>
<dbReference type="InterPro" id="IPR017972">
    <property type="entry name" value="Cyt_P450_CS"/>
</dbReference>
<keyword evidence="10" id="KW-1185">Reference proteome</keyword>
<evidence type="ECO:0000256" key="6">
    <source>
        <dbReference type="ARBA" id="ARBA00023004"/>
    </source>
</evidence>